<dbReference type="RefSeq" id="WP_104449550.1">
    <property type="nucleotide sequence ID" value="NZ_NIRS01000004.1"/>
</dbReference>
<dbReference type="EMBL" id="NIRS01000004">
    <property type="protein sequence ID" value="PPK37583.1"/>
    <property type="molecule type" value="Genomic_DNA"/>
</dbReference>
<comment type="caution">
    <text evidence="1">The sequence shown here is derived from an EMBL/GenBank/DDBJ whole genome shotgun (WGS) entry which is preliminary data.</text>
</comment>
<evidence type="ECO:0000313" key="2">
    <source>
        <dbReference type="Proteomes" id="UP000238541"/>
    </source>
</evidence>
<evidence type="ECO:0000313" key="1">
    <source>
        <dbReference type="EMBL" id="PPK37583.1"/>
    </source>
</evidence>
<sequence>MKTDYLVRTQVPDGLGVSAFVLAANFHNPFECLDEISEELDRQSVKGSVVFDLLLANGTKVNRYFLAEFDGKSFILDSIHEARSEYLKFSKVSADFLKCNIKVLDDILLSPAMKFAVKRGIPL</sequence>
<dbReference type="InterPro" id="IPR031834">
    <property type="entry name" value="RnlB/LsoB_antitoxin"/>
</dbReference>
<reference evidence="2" key="1">
    <citation type="submission" date="2017-06" db="EMBL/GenBank/DDBJ databases">
        <authorList>
            <person name="Furmanczyk E.M."/>
        </authorList>
    </citation>
    <scope>NUCLEOTIDE SEQUENCE [LARGE SCALE GENOMIC DNA]</scope>
    <source>
        <strain evidence="2">AP3_16</strain>
    </source>
</reference>
<organism evidence="1 2">
    <name type="scientific">Pseudomonas laurylsulfatiphila</name>
    <dbReference type="NCBI Taxonomy" id="2011015"/>
    <lineage>
        <taxon>Bacteria</taxon>
        <taxon>Pseudomonadati</taxon>
        <taxon>Pseudomonadota</taxon>
        <taxon>Gammaproteobacteria</taxon>
        <taxon>Pseudomonadales</taxon>
        <taxon>Pseudomonadaceae</taxon>
        <taxon>Pseudomonas</taxon>
    </lineage>
</organism>
<dbReference type="AlphaFoldDB" id="A0A2S6FJG7"/>
<accession>A0A2S6FJG7</accession>
<name>A0A2S6FJG7_9PSED</name>
<keyword evidence="2" id="KW-1185">Reference proteome</keyword>
<proteinExistence type="predicted"/>
<dbReference type="Proteomes" id="UP000238541">
    <property type="component" value="Unassembled WGS sequence"/>
</dbReference>
<gene>
    <name evidence="1" type="ORF">CD175_14995</name>
</gene>
<protein>
    <submittedName>
        <fullName evidence="1">Uncharacterized protein</fullName>
    </submittedName>
</protein>
<dbReference type="Pfam" id="PF15933">
    <property type="entry name" value="RnlB_antitoxin"/>
    <property type="match status" value="1"/>
</dbReference>